<dbReference type="PROSITE" id="PS50110">
    <property type="entry name" value="RESPONSE_REGULATORY"/>
    <property type="match status" value="1"/>
</dbReference>
<gene>
    <name evidence="4" type="ORF">SAMN02927928_2932</name>
</gene>
<dbReference type="Pfam" id="PF00072">
    <property type="entry name" value="Response_reg"/>
    <property type="match status" value="1"/>
</dbReference>
<dbReference type="PANTHER" id="PTHR44591">
    <property type="entry name" value="STRESS RESPONSE REGULATOR PROTEIN 1"/>
    <property type="match status" value="1"/>
</dbReference>
<reference evidence="5" key="1">
    <citation type="submission" date="2016-10" db="EMBL/GenBank/DDBJ databases">
        <authorList>
            <person name="Varghese N."/>
            <person name="Submissions S."/>
        </authorList>
    </citation>
    <scope>NUCLEOTIDE SEQUENCE [LARGE SCALE GENOMIC DNA]</scope>
    <source>
        <strain evidence="5">CGMCC 1.3431</strain>
    </source>
</reference>
<feature type="domain" description="Response regulatory" evidence="3">
    <location>
        <begin position="21"/>
        <end position="145"/>
    </location>
</feature>
<dbReference type="RefSeq" id="WP_090649532.1">
    <property type="nucleotide sequence ID" value="NZ_CBCRYE010000003.1"/>
</dbReference>
<proteinExistence type="predicted"/>
<keyword evidence="4" id="KW-0238">DNA-binding</keyword>
<dbReference type="InterPro" id="IPR050595">
    <property type="entry name" value="Bact_response_regulator"/>
</dbReference>
<evidence type="ECO:0000256" key="1">
    <source>
        <dbReference type="ARBA" id="ARBA00022553"/>
    </source>
</evidence>
<dbReference type="OrthoDB" id="9786548at2"/>
<dbReference type="InterPro" id="IPR001789">
    <property type="entry name" value="Sig_transdc_resp-reg_receiver"/>
</dbReference>
<sequence>MNLLHSQTQRLLRKVNCPAVSLLIVEDNDASRRLVIELLRAAGFVNLSFARNAEEALDHLQNQAPDLMLLDWNLPGMSGLELVTLIRAAAHRPDVRIPDPALPVVMLTARQRANDVALARDAGISEFVVKPFSTSSLLKAISSALTRKRPALMEAVSPERRRRKAQLFPGLLRRPEGGAKHTPAEAGLQTLRGLMGAGGRVPEIDHINQVVRHLMENQAQAHAFHRHLVEQATQSLNEYVKLAGRTADTEVIDVHLDALIRLNETPHADDDEALNIVRHLKVLVTKRKTSRRLASRVTQ</sequence>
<dbReference type="GO" id="GO:0000160">
    <property type="term" value="P:phosphorelay signal transduction system"/>
    <property type="evidence" value="ECO:0007669"/>
    <property type="project" value="InterPro"/>
</dbReference>
<dbReference type="SMART" id="SM00448">
    <property type="entry name" value="REC"/>
    <property type="match status" value="1"/>
</dbReference>
<evidence type="ECO:0000313" key="4">
    <source>
        <dbReference type="EMBL" id="SCW72410.1"/>
    </source>
</evidence>
<dbReference type="EMBL" id="FMTS01000005">
    <property type="protein sequence ID" value="SCW72410.1"/>
    <property type="molecule type" value="Genomic_DNA"/>
</dbReference>
<dbReference type="Gene3D" id="3.40.50.2300">
    <property type="match status" value="1"/>
</dbReference>
<keyword evidence="1 2" id="KW-0597">Phosphoprotein</keyword>
<dbReference type="InterPro" id="IPR011006">
    <property type="entry name" value="CheY-like_superfamily"/>
</dbReference>
<keyword evidence="5" id="KW-1185">Reference proteome</keyword>
<dbReference type="PANTHER" id="PTHR44591:SF3">
    <property type="entry name" value="RESPONSE REGULATORY DOMAIN-CONTAINING PROTEIN"/>
    <property type="match status" value="1"/>
</dbReference>
<evidence type="ECO:0000259" key="3">
    <source>
        <dbReference type="PROSITE" id="PS50110"/>
    </source>
</evidence>
<evidence type="ECO:0000313" key="5">
    <source>
        <dbReference type="Proteomes" id="UP000199150"/>
    </source>
</evidence>
<dbReference type="STRING" id="260084.SAMN02927928_2932"/>
<feature type="modified residue" description="4-aspartylphosphate" evidence="2">
    <location>
        <position position="71"/>
    </location>
</feature>
<evidence type="ECO:0000256" key="2">
    <source>
        <dbReference type="PROSITE-ProRule" id="PRU00169"/>
    </source>
</evidence>
<dbReference type="SUPFAM" id="SSF52172">
    <property type="entry name" value="CheY-like"/>
    <property type="match status" value="1"/>
</dbReference>
<name>A0A1G4STA5_9CAUL</name>
<accession>A0A1G4STA5</accession>
<dbReference type="Proteomes" id="UP000199150">
    <property type="component" value="Unassembled WGS sequence"/>
</dbReference>
<organism evidence="4 5">
    <name type="scientific">Asticcacaulis taihuensis</name>
    <dbReference type="NCBI Taxonomy" id="260084"/>
    <lineage>
        <taxon>Bacteria</taxon>
        <taxon>Pseudomonadati</taxon>
        <taxon>Pseudomonadota</taxon>
        <taxon>Alphaproteobacteria</taxon>
        <taxon>Caulobacterales</taxon>
        <taxon>Caulobacteraceae</taxon>
        <taxon>Asticcacaulis</taxon>
    </lineage>
</organism>
<protein>
    <submittedName>
        <fullName evidence="4">DNA-binding response regulator, OmpR family, contains REC and winged-helix (WHTH) domain</fullName>
    </submittedName>
</protein>
<dbReference type="GO" id="GO:0003677">
    <property type="term" value="F:DNA binding"/>
    <property type="evidence" value="ECO:0007669"/>
    <property type="project" value="UniProtKB-KW"/>
</dbReference>
<dbReference type="AlphaFoldDB" id="A0A1G4STA5"/>